<proteinExistence type="predicted"/>
<dbReference type="Gene3D" id="3.30.420.10">
    <property type="entry name" value="Ribonuclease H-like superfamily/Ribonuclease H"/>
    <property type="match status" value="1"/>
</dbReference>
<dbReference type="PANTHER" id="PTHR38462:SF1">
    <property type="entry name" value="YPRB RIBONUCLEASE H-LIKE DOMAIN-CONTAINING PROTEIN"/>
    <property type="match status" value="1"/>
</dbReference>
<dbReference type="Proteomes" id="UP000446866">
    <property type="component" value="Unassembled WGS sequence"/>
</dbReference>
<dbReference type="AlphaFoldDB" id="A0A845QQH7"/>
<dbReference type="InterPro" id="IPR012337">
    <property type="entry name" value="RNaseH-like_sf"/>
</dbReference>
<reference evidence="2 3" key="1">
    <citation type="submission" date="2018-08" db="EMBL/GenBank/DDBJ databases">
        <title>Murine metabolic-syndrome-specific gut microbial biobank.</title>
        <authorList>
            <person name="Liu C."/>
        </authorList>
    </citation>
    <scope>NUCLEOTIDE SEQUENCE [LARGE SCALE GENOMIC DNA]</scope>
    <source>
        <strain evidence="2 3">28</strain>
    </source>
</reference>
<protein>
    <recommendedName>
        <fullName evidence="1">YprB ribonuclease H-like domain-containing protein</fullName>
    </recommendedName>
</protein>
<dbReference type="EMBL" id="QXWK01000047">
    <property type="protein sequence ID" value="NBH62977.1"/>
    <property type="molecule type" value="Genomic_DNA"/>
</dbReference>
<organism evidence="2 3">
    <name type="scientific">Anaerotruncus colihominis</name>
    <dbReference type="NCBI Taxonomy" id="169435"/>
    <lineage>
        <taxon>Bacteria</taxon>
        <taxon>Bacillati</taxon>
        <taxon>Bacillota</taxon>
        <taxon>Clostridia</taxon>
        <taxon>Eubacteriales</taxon>
        <taxon>Oscillospiraceae</taxon>
        <taxon>Anaerotruncus</taxon>
    </lineage>
</organism>
<comment type="caution">
    <text evidence="2">The sequence shown here is derived from an EMBL/GenBank/DDBJ whole genome shotgun (WGS) entry which is preliminary data.</text>
</comment>
<sequence length="330" mass="37422">MKMITDTLTLNPYTAKLFDTYFGERSFAVFDIETTGLSPTKCKVILTGILLRKGESCQVIQYFANETDDEKEIIEKTLKILNSVDYIITYNGKHFDMPFMETRAKKYGLSFQPSVYNLDLFLVIQGHSNLRQTLPNLKQKTVEIFMGLAGSRDDEISGGESVALYEQYMQTHAFALEKTILLHNHDDLIQLYKLLPVIAMTDFHRAMYKLGFLAGNVLIQKISFQGRSLCVCGWQRSTPKDYIAFPTAEKPYSLTMDSHSGDFELNIPCTAEAGALFFDAQAILEGNTEPIKKYPSVVDGYLIAEDRGTINYMEINAFLLTFFQTLSIKD</sequence>
<dbReference type="RefSeq" id="WP_160203256.1">
    <property type="nucleotide sequence ID" value="NZ_QXWK01000047.1"/>
</dbReference>
<dbReference type="PANTHER" id="PTHR38462">
    <property type="entry name" value="EXONUCLEASE-LIKE PROTEIN"/>
    <property type="match status" value="1"/>
</dbReference>
<dbReference type="SUPFAM" id="SSF53098">
    <property type="entry name" value="Ribonuclease H-like"/>
    <property type="match status" value="1"/>
</dbReference>
<evidence type="ECO:0000313" key="2">
    <source>
        <dbReference type="EMBL" id="NBH62977.1"/>
    </source>
</evidence>
<name>A0A845QQH7_9FIRM</name>
<dbReference type="GO" id="GO:0003676">
    <property type="term" value="F:nucleic acid binding"/>
    <property type="evidence" value="ECO:0007669"/>
    <property type="project" value="InterPro"/>
</dbReference>
<accession>A0A845QQH7</accession>
<keyword evidence="3" id="KW-1185">Reference proteome</keyword>
<gene>
    <name evidence="2" type="ORF">D0435_15145</name>
</gene>
<dbReference type="InterPro" id="IPR038720">
    <property type="entry name" value="YprB_RNase_H-like_dom"/>
</dbReference>
<dbReference type="Pfam" id="PF13482">
    <property type="entry name" value="RNase_H_2"/>
    <property type="match status" value="1"/>
</dbReference>
<feature type="domain" description="YprB ribonuclease H-like" evidence="1">
    <location>
        <begin position="30"/>
        <end position="195"/>
    </location>
</feature>
<evidence type="ECO:0000313" key="3">
    <source>
        <dbReference type="Proteomes" id="UP000446866"/>
    </source>
</evidence>
<evidence type="ECO:0000259" key="1">
    <source>
        <dbReference type="Pfam" id="PF13482"/>
    </source>
</evidence>
<dbReference type="InterPro" id="IPR036397">
    <property type="entry name" value="RNaseH_sf"/>
</dbReference>